<dbReference type="Pfam" id="PF00891">
    <property type="entry name" value="Methyltransf_2"/>
    <property type="match status" value="1"/>
</dbReference>
<feature type="domain" description="O-methyltransferase dimerisation" evidence="5">
    <location>
        <begin position="26"/>
        <end position="115"/>
    </location>
</feature>
<keyword evidence="3" id="KW-0949">S-adenosyl-L-methionine</keyword>
<evidence type="ECO:0000313" key="6">
    <source>
        <dbReference type="EMBL" id="KAK8485910.1"/>
    </source>
</evidence>
<reference evidence="6 7" key="1">
    <citation type="journal article" date="2024" name="G3 (Bethesda)">
        <title>Genome assembly of Hibiscus sabdariffa L. provides insights into metabolisms of medicinal natural products.</title>
        <authorList>
            <person name="Kim T."/>
        </authorList>
    </citation>
    <scope>NUCLEOTIDE SEQUENCE [LARGE SCALE GENOMIC DNA]</scope>
    <source>
        <strain evidence="6">TK-2024</strain>
        <tissue evidence="6">Old leaves</tissue>
    </source>
</reference>
<dbReference type="InterPro" id="IPR016461">
    <property type="entry name" value="COMT-like"/>
</dbReference>
<dbReference type="Gene3D" id="3.40.50.150">
    <property type="entry name" value="Vaccinia Virus protein VP39"/>
    <property type="match status" value="1"/>
</dbReference>
<dbReference type="PROSITE" id="PS51683">
    <property type="entry name" value="SAM_OMT_II"/>
    <property type="match status" value="1"/>
</dbReference>
<dbReference type="InterPro" id="IPR001077">
    <property type="entry name" value="COMT_C"/>
</dbReference>
<dbReference type="PANTHER" id="PTHR11746">
    <property type="entry name" value="O-METHYLTRANSFERASE"/>
    <property type="match status" value="1"/>
</dbReference>
<dbReference type="PIRSF" id="PIRSF005739">
    <property type="entry name" value="O-mtase"/>
    <property type="match status" value="1"/>
</dbReference>
<dbReference type="EMBL" id="JBBPBM010001236">
    <property type="protein sequence ID" value="KAK8485910.1"/>
    <property type="molecule type" value="Genomic_DNA"/>
</dbReference>
<keyword evidence="1" id="KW-0489">Methyltransferase</keyword>
<keyword evidence="2" id="KW-0808">Transferase</keyword>
<dbReference type="Pfam" id="PF08100">
    <property type="entry name" value="Dimerisation"/>
    <property type="match status" value="1"/>
</dbReference>
<keyword evidence="7" id="KW-1185">Reference proteome</keyword>
<evidence type="ECO:0000313" key="7">
    <source>
        <dbReference type="Proteomes" id="UP001472677"/>
    </source>
</evidence>
<organism evidence="6 7">
    <name type="scientific">Hibiscus sabdariffa</name>
    <name type="common">roselle</name>
    <dbReference type="NCBI Taxonomy" id="183260"/>
    <lineage>
        <taxon>Eukaryota</taxon>
        <taxon>Viridiplantae</taxon>
        <taxon>Streptophyta</taxon>
        <taxon>Embryophyta</taxon>
        <taxon>Tracheophyta</taxon>
        <taxon>Spermatophyta</taxon>
        <taxon>Magnoliopsida</taxon>
        <taxon>eudicotyledons</taxon>
        <taxon>Gunneridae</taxon>
        <taxon>Pentapetalae</taxon>
        <taxon>rosids</taxon>
        <taxon>malvids</taxon>
        <taxon>Malvales</taxon>
        <taxon>Malvaceae</taxon>
        <taxon>Malvoideae</taxon>
        <taxon>Hibiscus</taxon>
    </lineage>
</organism>
<dbReference type="CDD" id="cd02440">
    <property type="entry name" value="AdoMet_MTases"/>
    <property type="match status" value="1"/>
</dbReference>
<feature type="domain" description="O-methyltransferase C-terminal" evidence="4">
    <location>
        <begin position="137"/>
        <end position="342"/>
    </location>
</feature>
<dbReference type="Proteomes" id="UP001472677">
    <property type="component" value="Unassembled WGS sequence"/>
</dbReference>
<dbReference type="InterPro" id="IPR036388">
    <property type="entry name" value="WH-like_DNA-bd_sf"/>
</dbReference>
<gene>
    <name evidence="6" type="ORF">V6N12_007926</name>
</gene>
<sequence>MAKMYEVGNNNGEEVKELLGAQAHVWKHIFSFINSLSLRCAVDLGIPDVIQNHGKPMSITELASAMPTLNPSKVCNLYRLMRLLVHSGFFAQQQLGDDAEEQGYVLTNAARLLLKNHPMSIAPYLKVITNPVPIKPWYFLRTWFENDDGTAFYSAHGETFWDYCGHEPELINLFNESMAKDTPLITRVLSDKCRGLFDEVQSLVDVGGGTGTLAKAIADVFPHLECTVFDLPHVVAGLQDSRNLKYVGGNMFEAVPAADAILLKICHNWSDEDCLTILKRCKEGISGGGKVIIIDIVVKSNDEAFKMIETQLFFDMLMMMAVNGRERREEEWGKLFFAAGFSNYKITPILGLRSLIEVYP</sequence>
<evidence type="ECO:0000256" key="1">
    <source>
        <dbReference type="ARBA" id="ARBA00022603"/>
    </source>
</evidence>
<name>A0ABR1ZYU2_9ROSI</name>
<comment type="caution">
    <text evidence="6">The sequence shown here is derived from an EMBL/GenBank/DDBJ whole genome shotgun (WGS) entry which is preliminary data.</text>
</comment>
<dbReference type="InterPro" id="IPR036390">
    <property type="entry name" value="WH_DNA-bd_sf"/>
</dbReference>
<dbReference type="InterPro" id="IPR029063">
    <property type="entry name" value="SAM-dependent_MTases_sf"/>
</dbReference>
<evidence type="ECO:0000259" key="5">
    <source>
        <dbReference type="Pfam" id="PF08100"/>
    </source>
</evidence>
<protein>
    <submittedName>
        <fullName evidence="6">Uncharacterized protein</fullName>
    </submittedName>
</protein>
<dbReference type="InterPro" id="IPR012967">
    <property type="entry name" value="COMT_dimerisation"/>
</dbReference>
<evidence type="ECO:0000256" key="3">
    <source>
        <dbReference type="ARBA" id="ARBA00022691"/>
    </source>
</evidence>
<evidence type="ECO:0000256" key="2">
    <source>
        <dbReference type="ARBA" id="ARBA00022679"/>
    </source>
</evidence>
<evidence type="ECO:0000259" key="4">
    <source>
        <dbReference type="Pfam" id="PF00891"/>
    </source>
</evidence>
<accession>A0ABR1ZYU2</accession>
<dbReference type="Gene3D" id="1.10.10.10">
    <property type="entry name" value="Winged helix-like DNA-binding domain superfamily/Winged helix DNA-binding domain"/>
    <property type="match status" value="1"/>
</dbReference>
<dbReference type="SUPFAM" id="SSF53335">
    <property type="entry name" value="S-adenosyl-L-methionine-dependent methyltransferases"/>
    <property type="match status" value="1"/>
</dbReference>
<proteinExistence type="predicted"/>
<dbReference type="SUPFAM" id="SSF46785">
    <property type="entry name" value="Winged helix' DNA-binding domain"/>
    <property type="match status" value="1"/>
</dbReference>